<comment type="caution">
    <text evidence="1">The sequence shown here is derived from an EMBL/GenBank/DDBJ whole genome shotgun (WGS) entry which is preliminary data.</text>
</comment>
<dbReference type="EMBL" id="BARS01008400">
    <property type="protein sequence ID" value="GAF78275.1"/>
    <property type="molecule type" value="Genomic_DNA"/>
</dbReference>
<evidence type="ECO:0008006" key="2">
    <source>
        <dbReference type="Google" id="ProtNLM"/>
    </source>
</evidence>
<accession>X0TQ77</accession>
<dbReference type="InterPro" id="IPR013783">
    <property type="entry name" value="Ig-like_fold"/>
</dbReference>
<feature type="non-terminal residue" evidence="1">
    <location>
        <position position="1"/>
    </location>
</feature>
<gene>
    <name evidence="1" type="ORF">S01H1_16031</name>
</gene>
<organism evidence="1">
    <name type="scientific">marine sediment metagenome</name>
    <dbReference type="NCBI Taxonomy" id="412755"/>
    <lineage>
        <taxon>unclassified sequences</taxon>
        <taxon>metagenomes</taxon>
        <taxon>ecological metagenomes</taxon>
    </lineage>
</organism>
<reference evidence="1" key="1">
    <citation type="journal article" date="2014" name="Front. Microbiol.">
        <title>High frequency of phylogenetically diverse reductive dehalogenase-homologous genes in deep subseafloor sedimentary metagenomes.</title>
        <authorList>
            <person name="Kawai M."/>
            <person name="Futagami T."/>
            <person name="Toyoda A."/>
            <person name="Takaki Y."/>
            <person name="Nishi S."/>
            <person name="Hori S."/>
            <person name="Arai W."/>
            <person name="Tsubouchi T."/>
            <person name="Morono Y."/>
            <person name="Uchiyama I."/>
            <person name="Ito T."/>
            <person name="Fujiyama A."/>
            <person name="Inagaki F."/>
            <person name="Takami H."/>
        </authorList>
    </citation>
    <scope>NUCLEOTIDE SEQUENCE</scope>
    <source>
        <strain evidence="1">Expedition CK06-06</strain>
    </source>
</reference>
<dbReference type="AlphaFoldDB" id="X0TQ77"/>
<dbReference type="Gene3D" id="2.60.40.10">
    <property type="entry name" value="Immunoglobulins"/>
    <property type="match status" value="1"/>
</dbReference>
<evidence type="ECO:0000313" key="1">
    <source>
        <dbReference type="EMBL" id="GAF78275.1"/>
    </source>
</evidence>
<protein>
    <recommendedName>
        <fullName evidence="2">Fibronectin type-III domain-containing protein</fullName>
    </recommendedName>
</protein>
<name>X0TQ77_9ZZZZ</name>
<proteinExistence type="predicted"/>
<sequence length="324" mass="34006">LEADATYYWRVDAVAADGTVHTGDTWSFKTLNPPPPEWTSLDIATTGGSTSYDTATGAFTIIAGGADIWGTGDEFHFCHQQPTLTRGDCTLIANVVSFPVPDGGDNWQKAGLMIRDSLDAGSKNAFIAITGSSGDGSTFQRRVDTGVDSESSRTLVVPPPPASIKLVREGDTFTGYVLLDGQWQQQGDSATVVMGDEVYVGLAVTSHKAGLLATVVIDNVSITTPNPNIVSGPDPADGAVEVAKTPTLSWIPGATAATHDVYLSADQQAVIDGTAPVTTVTEASYSPADLAKGITYYWRVDEVEADGTTHTGAIWSFTVTTLGR</sequence>
<dbReference type="Gene3D" id="2.60.120.200">
    <property type="match status" value="1"/>
</dbReference>